<dbReference type="EMBL" id="FPHC01000070">
    <property type="protein sequence ID" value="SFV64424.1"/>
    <property type="molecule type" value="Genomic_DNA"/>
</dbReference>
<gene>
    <name evidence="2" type="ORF">MNB_SV-6-1539</name>
</gene>
<dbReference type="InterPro" id="IPR036869">
    <property type="entry name" value="J_dom_sf"/>
</dbReference>
<dbReference type="Gene3D" id="1.10.287.110">
    <property type="entry name" value="DnaJ domain"/>
    <property type="match status" value="1"/>
</dbReference>
<dbReference type="CDD" id="cd06257">
    <property type="entry name" value="DnaJ"/>
    <property type="match status" value="1"/>
</dbReference>
<sequence>MDKIVEDIHRALDILELPTLISKKDIQKQYRYLAKKYHPDLSKESDKMEMINSSYELLSRYIDEFRYTFSDEEIGRQFPGVDYAKRFRP</sequence>
<dbReference type="SUPFAM" id="SSF46565">
    <property type="entry name" value="Chaperone J-domain"/>
    <property type="match status" value="1"/>
</dbReference>
<dbReference type="InterPro" id="IPR001623">
    <property type="entry name" value="DnaJ_domain"/>
</dbReference>
<reference evidence="2" key="1">
    <citation type="submission" date="2016-10" db="EMBL/GenBank/DDBJ databases">
        <authorList>
            <person name="de Groot N.N."/>
        </authorList>
    </citation>
    <scope>NUCLEOTIDE SEQUENCE</scope>
</reference>
<evidence type="ECO:0000313" key="2">
    <source>
        <dbReference type="EMBL" id="SFV64424.1"/>
    </source>
</evidence>
<dbReference type="PROSITE" id="PS50076">
    <property type="entry name" value="DNAJ_2"/>
    <property type="match status" value="1"/>
</dbReference>
<dbReference type="Pfam" id="PF00226">
    <property type="entry name" value="DnaJ"/>
    <property type="match status" value="1"/>
</dbReference>
<dbReference type="SMART" id="SM00271">
    <property type="entry name" value="DnaJ"/>
    <property type="match status" value="1"/>
</dbReference>
<dbReference type="AlphaFoldDB" id="A0A1W1CF77"/>
<name>A0A1W1CF77_9ZZZZ</name>
<evidence type="ECO:0000259" key="1">
    <source>
        <dbReference type="PROSITE" id="PS50076"/>
    </source>
</evidence>
<keyword evidence="2" id="KW-0346">Stress response</keyword>
<organism evidence="2">
    <name type="scientific">hydrothermal vent metagenome</name>
    <dbReference type="NCBI Taxonomy" id="652676"/>
    <lineage>
        <taxon>unclassified sequences</taxon>
        <taxon>metagenomes</taxon>
        <taxon>ecological metagenomes</taxon>
    </lineage>
</organism>
<accession>A0A1W1CF77</accession>
<feature type="domain" description="J" evidence="1">
    <location>
        <begin position="10"/>
        <end position="73"/>
    </location>
</feature>
<protein>
    <submittedName>
        <fullName evidence="2">Heat shock protein</fullName>
    </submittedName>
</protein>
<proteinExistence type="predicted"/>